<dbReference type="CDD" id="cd17736">
    <property type="entry name" value="BRCT_microcephalin_rpt2"/>
    <property type="match status" value="1"/>
</dbReference>
<feature type="region of interest" description="Disordered" evidence="2">
    <location>
        <begin position="818"/>
        <end position="840"/>
    </location>
</feature>
<dbReference type="InterPro" id="IPR001357">
    <property type="entry name" value="BRCT_dom"/>
</dbReference>
<dbReference type="KEGG" id="cfo:105253790"/>
<keyword evidence="5" id="KW-1185">Reference proteome</keyword>
<dbReference type="CDD" id="cd17751">
    <property type="entry name" value="BRCT_microcephalin_rpt3"/>
    <property type="match status" value="1"/>
</dbReference>
<dbReference type="PANTHER" id="PTHR14625:SF3">
    <property type="entry name" value="MICROCEPHALIN"/>
    <property type="match status" value="1"/>
</dbReference>
<dbReference type="EMBL" id="GL440609">
    <property type="protein sequence ID" value="EFN65625.1"/>
    <property type="molecule type" value="Genomic_DNA"/>
</dbReference>
<evidence type="ECO:0000313" key="5">
    <source>
        <dbReference type="Proteomes" id="UP000000311"/>
    </source>
</evidence>
<dbReference type="SUPFAM" id="SSF52113">
    <property type="entry name" value="BRCT domain"/>
    <property type="match status" value="1"/>
</dbReference>
<evidence type="ECO:0000256" key="1">
    <source>
        <dbReference type="SAM" id="Coils"/>
    </source>
</evidence>
<dbReference type="STRING" id="104421.E2ALL6"/>
<feature type="domain" description="BRCT" evidence="3">
    <location>
        <begin position="921"/>
        <end position="1012"/>
    </location>
</feature>
<dbReference type="PANTHER" id="PTHR14625">
    <property type="entry name" value="MICROCEPHALIN"/>
    <property type="match status" value="1"/>
</dbReference>
<gene>
    <name evidence="4" type="ORF">EAG_10881</name>
</gene>
<proteinExistence type="predicted"/>
<dbReference type="Gene3D" id="3.40.50.10190">
    <property type="entry name" value="BRCT domain"/>
    <property type="match status" value="2"/>
</dbReference>
<dbReference type="InParanoid" id="E2ALL6"/>
<feature type="coiled-coil region" evidence="1">
    <location>
        <begin position="116"/>
        <end position="150"/>
    </location>
</feature>
<evidence type="ECO:0000313" key="4">
    <source>
        <dbReference type="EMBL" id="EFN65625.1"/>
    </source>
</evidence>
<evidence type="ECO:0000259" key="3">
    <source>
        <dbReference type="PROSITE" id="PS50172"/>
    </source>
</evidence>
<protein>
    <submittedName>
        <fullName evidence="4">Microcephalin</fullName>
    </submittedName>
</protein>
<dbReference type="AlphaFoldDB" id="E2ALL6"/>
<sequence length="1111" mass="127863">MSPNKRKIFASDTSDEDDSFKHRRSSLRVNLSYCENLTDSGNGSLWRTEIEADEKRIDTTRVSNRLSRSKRNDICRKKYQLDSDNEEDLQVKNDTSKFLINKDTNVSLPIKKGIQLKQLTVKLENINIKEKTLEANCKRLKDAILNKTKEIFNRESELSKRTAMILKNEENHFADIHNAIENKSTIILDTMTNHQLRNKANIEHKKCTNIVSNQQTDNQYSNIVTTPTSSNKLNSSKRVIDKSRLSQRQLFAEEDKKIKEQAKCRIIEDIVLKEKFPLFSLRQADQDGSPILSGSNRRHSLLRTKSKYSQNQSENHNTTFSTIHSQNIGAPIVSSTFNENIMTDENKNNSPYNETNSDIDTSCAIRTTNKVISMEMTEVHGDIQISEKHLSLQNINSNAIDSINNKKKKSKEKSLEQSRCVIQMQKIENNSLVDKPTIQNNTAHFDLSCTDIANNQNIPIQTSSNDKMIVVIKPLQLHKHINKNRNKEQHMLSLSDSDSDNTIRSSLNVNTSLTVTEANKEENVQKTNDYRVNNSNQERTTNNKESTASDDQYESSNITEISMRMNTSINSMRETWKRRNHLQSLSLDKSDEDITENHSNMNNRHSLAVENKEANDLDVLENISLIQRLRNISTQNPVPYNSKLKVFDMKENVRTDNRFNDIKFQNNECTNRDSYIEGTPYPISRSVLFRTQLRHKTQNLDNSVTSSNNLNSMDRKENIDKTKSDALYSETIEIDTVILKDTSSDNSSVIQNQLRIIEDTVDETRLETNEKNTVTTNNMECISVKKNKRRLFPLKENSQLCSITPIKDKCIIEESTPTKKTRKLRKKRPKRKSIDIKNDTSSIKRNIVREETWSDNDIPKNKKKKDKKIQKSRKVVSKKIVIKKFADENMLNILKRNKQEDESLENRDSLDDFAKHRKIPTQWNKYKSQKIVIATTGLSKGDKSLVKSIVKSLGMAEIELNVSKRTTHVVSTGVRTVNLLRGIIRGCWLVSLEWVLKSLENNSWLDPEEFEMKHFSKAVQENRKDRQLFGPSYIPELFATCGLIYVGHKTTVPCNILKELIKTAGGHITENFKLAKIIIDINGLKETWIIDSITTGELQLTKLYERGQTKE</sequence>
<dbReference type="InterPro" id="IPR022047">
    <property type="entry name" value="Microcephalin-like"/>
</dbReference>
<feature type="region of interest" description="Disordered" evidence="2">
    <location>
        <begin position="1"/>
        <end position="21"/>
    </location>
</feature>
<dbReference type="GO" id="GO:0000278">
    <property type="term" value="P:mitotic cell cycle"/>
    <property type="evidence" value="ECO:0007669"/>
    <property type="project" value="TreeGrafter"/>
</dbReference>
<dbReference type="OMA" id="HKTTVPC"/>
<reference evidence="4 5" key="1">
    <citation type="journal article" date="2010" name="Science">
        <title>Genomic comparison of the ants Camponotus floridanus and Harpegnathos saltator.</title>
        <authorList>
            <person name="Bonasio R."/>
            <person name="Zhang G."/>
            <person name="Ye C."/>
            <person name="Mutti N.S."/>
            <person name="Fang X."/>
            <person name="Qin N."/>
            <person name="Donahue G."/>
            <person name="Yang P."/>
            <person name="Li Q."/>
            <person name="Li C."/>
            <person name="Zhang P."/>
            <person name="Huang Z."/>
            <person name="Berger S.L."/>
            <person name="Reinberg D."/>
            <person name="Wang J."/>
            <person name="Liebig J."/>
        </authorList>
    </citation>
    <scope>NUCLEOTIDE SEQUENCE [LARGE SCALE GENOMIC DNA]</scope>
    <source>
        <strain evidence="5">C129</strain>
    </source>
</reference>
<name>E2ALL6_CAMFO</name>
<dbReference type="Proteomes" id="UP000000311">
    <property type="component" value="Unassembled WGS sequence"/>
</dbReference>
<dbReference type="OrthoDB" id="2384350at2759"/>
<keyword evidence="1" id="KW-0175">Coiled coil</keyword>
<dbReference type="InterPro" id="IPR036420">
    <property type="entry name" value="BRCT_dom_sf"/>
</dbReference>
<dbReference type="SMART" id="SM00292">
    <property type="entry name" value="BRCT"/>
    <property type="match status" value="1"/>
</dbReference>
<feature type="compositionally biased region" description="Polar residues" evidence="2">
    <location>
        <begin position="525"/>
        <end position="556"/>
    </location>
</feature>
<accession>E2ALL6</accession>
<feature type="compositionally biased region" description="Basic residues" evidence="2">
    <location>
        <begin position="819"/>
        <end position="831"/>
    </location>
</feature>
<organism evidence="5">
    <name type="scientific">Camponotus floridanus</name>
    <name type="common">Florida carpenter ant</name>
    <dbReference type="NCBI Taxonomy" id="104421"/>
    <lineage>
        <taxon>Eukaryota</taxon>
        <taxon>Metazoa</taxon>
        <taxon>Ecdysozoa</taxon>
        <taxon>Arthropoda</taxon>
        <taxon>Hexapoda</taxon>
        <taxon>Insecta</taxon>
        <taxon>Pterygota</taxon>
        <taxon>Neoptera</taxon>
        <taxon>Endopterygota</taxon>
        <taxon>Hymenoptera</taxon>
        <taxon>Apocrita</taxon>
        <taxon>Aculeata</taxon>
        <taxon>Formicoidea</taxon>
        <taxon>Formicidae</taxon>
        <taxon>Formicinae</taxon>
        <taxon>Camponotus</taxon>
    </lineage>
</organism>
<feature type="region of interest" description="Disordered" evidence="2">
    <location>
        <begin position="515"/>
        <end position="556"/>
    </location>
</feature>
<evidence type="ECO:0000256" key="2">
    <source>
        <dbReference type="SAM" id="MobiDB-lite"/>
    </source>
</evidence>
<dbReference type="PROSITE" id="PS50172">
    <property type="entry name" value="BRCT"/>
    <property type="match status" value="1"/>
</dbReference>